<proteinExistence type="predicted"/>
<organism evidence="2 3">
    <name type="scientific">Rhizodiscina lignyota</name>
    <dbReference type="NCBI Taxonomy" id="1504668"/>
    <lineage>
        <taxon>Eukaryota</taxon>
        <taxon>Fungi</taxon>
        <taxon>Dikarya</taxon>
        <taxon>Ascomycota</taxon>
        <taxon>Pezizomycotina</taxon>
        <taxon>Dothideomycetes</taxon>
        <taxon>Pleosporomycetidae</taxon>
        <taxon>Aulographales</taxon>
        <taxon>Rhizodiscinaceae</taxon>
        <taxon>Rhizodiscina</taxon>
    </lineage>
</organism>
<comment type="caution">
    <text evidence="2">The sequence shown here is derived from an EMBL/GenBank/DDBJ whole genome shotgun (WGS) entry which is preliminary data.</text>
</comment>
<feature type="compositionally biased region" description="Low complexity" evidence="1">
    <location>
        <begin position="128"/>
        <end position="143"/>
    </location>
</feature>
<dbReference type="Proteomes" id="UP000799772">
    <property type="component" value="Unassembled WGS sequence"/>
</dbReference>
<evidence type="ECO:0000313" key="3">
    <source>
        <dbReference type="Proteomes" id="UP000799772"/>
    </source>
</evidence>
<gene>
    <name evidence="2" type="ORF">NA57DRAFT_51575</name>
</gene>
<dbReference type="Gene3D" id="1.10.238.10">
    <property type="entry name" value="EF-hand"/>
    <property type="match status" value="2"/>
</dbReference>
<dbReference type="AlphaFoldDB" id="A0A9P4MBL1"/>
<feature type="region of interest" description="Disordered" evidence="1">
    <location>
        <begin position="128"/>
        <end position="174"/>
    </location>
</feature>
<feature type="region of interest" description="Disordered" evidence="1">
    <location>
        <begin position="1"/>
        <end position="38"/>
    </location>
</feature>
<dbReference type="InterPro" id="IPR011992">
    <property type="entry name" value="EF-hand-dom_pair"/>
</dbReference>
<feature type="compositionally biased region" description="Basic residues" evidence="1">
    <location>
        <begin position="159"/>
        <end position="173"/>
    </location>
</feature>
<keyword evidence="3" id="KW-1185">Reference proteome</keyword>
<name>A0A9P4MBL1_9PEZI</name>
<dbReference type="OrthoDB" id="26525at2759"/>
<reference evidence="2" key="1">
    <citation type="journal article" date="2020" name="Stud. Mycol.">
        <title>101 Dothideomycetes genomes: a test case for predicting lifestyles and emergence of pathogens.</title>
        <authorList>
            <person name="Haridas S."/>
            <person name="Albert R."/>
            <person name="Binder M."/>
            <person name="Bloem J."/>
            <person name="Labutti K."/>
            <person name="Salamov A."/>
            <person name="Andreopoulos B."/>
            <person name="Baker S."/>
            <person name="Barry K."/>
            <person name="Bills G."/>
            <person name="Bluhm B."/>
            <person name="Cannon C."/>
            <person name="Castanera R."/>
            <person name="Culley D."/>
            <person name="Daum C."/>
            <person name="Ezra D."/>
            <person name="Gonzalez J."/>
            <person name="Henrissat B."/>
            <person name="Kuo A."/>
            <person name="Liang C."/>
            <person name="Lipzen A."/>
            <person name="Lutzoni F."/>
            <person name="Magnuson J."/>
            <person name="Mondo S."/>
            <person name="Nolan M."/>
            <person name="Ohm R."/>
            <person name="Pangilinan J."/>
            <person name="Park H.-J."/>
            <person name="Ramirez L."/>
            <person name="Alfaro M."/>
            <person name="Sun H."/>
            <person name="Tritt A."/>
            <person name="Yoshinaga Y."/>
            <person name="Zwiers L.-H."/>
            <person name="Turgeon B."/>
            <person name="Goodwin S."/>
            <person name="Spatafora J."/>
            <person name="Crous P."/>
            <person name="Grigoriev I."/>
        </authorList>
    </citation>
    <scope>NUCLEOTIDE SEQUENCE</scope>
    <source>
        <strain evidence="2">CBS 133067</strain>
    </source>
</reference>
<protein>
    <recommendedName>
        <fullName evidence="4">EF-hand superfamily Ca2+-modulated protein</fullName>
    </recommendedName>
</protein>
<evidence type="ECO:0008006" key="4">
    <source>
        <dbReference type="Google" id="ProtNLM"/>
    </source>
</evidence>
<dbReference type="EMBL" id="ML978121">
    <property type="protein sequence ID" value="KAF2104771.1"/>
    <property type="molecule type" value="Genomic_DNA"/>
</dbReference>
<accession>A0A9P4MBL1</accession>
<evidence type="ECO:0000256" key="1">
    <source>
        <dbReference type="SAM" id="MobiDB-lite"/>
    </source>
</evidence>
<dbReference type="SUPFAM" id="SSF47473">
    <property type="entry name" value="EF-hand"/>
    <property type="match status" value="1"/>
</dbReference>
<sequence>MAPKRRAAATASTARTGARQQEPQQPSRASKLAKQHNISSAQESEILEAFTLFSVRHPDFVGQVGESGVEGVLKRDDVRRCLIALGIQPSSSDLPSILETLDPTSTGFVPYGPFLGLAAIYLDDHSSNADSPSTSAVSSPPADLSEEDDYAAPASASKLKAKSGSTRKGKRKGNVQVVTDEEEVVAAYQLFTKGGTGPITLAHLRRVARELREEVSDEVLRDMILEANGESGGRGKDGWKRGVGVEEFENVMKRAGVFG</sequence>
<feature type="compositionally biased region" description="Low complexity" evidence="1">
    <location>
        <begin position="8"/>
        <end position="19"/>
    </location>
</feature>
<evidence type="ECO:0000313" key="2">
    <source>
        <dbReference type="EMBL" id="KAF2104771.1"/>
    </source>
</evidence>